<reference evidence="6" key="1">
    <citation type="submission" date="2018-05" db="EMBL/GenBank/DDBJ databases">
        <authorList>
            <person name="Li Y."/>
        </authorList>
    </citation>
    <scope>NUCLEOTIDE SEQUENCE [LARGE SCALE GENOMIC DNA]</scope>
    <source>
        <strain evidence="6">3d-2-2</strain>
    </source>
</reference>
<keyword evidence="2" id="KW-0012">Acyltransferase</keyword>
<dbReference type="GO" id="GO:0042619">
    <property type="term" value="P:poly-hydroxybutyrate biosynthetic process"/>
    <property type="evidence" value="ECO:0007669"/>
    <property type="project" value="InterPro"/>
</dbReference>
<dbReference type="PANTHER" id="PTHR36837:SF5">
    <property type="entry name" value="POLY-3-HYDROXYBUTYRATE SYNTHASE"/>
    <property type="match status" value="1"/>
</dbReference>
<keyword evidence="6" id="KW-1185">Reference proteome</keyword>
<dbReference type="Pfam" id="PF07167">
    <property type="entry name" value="PhaC_N"/>
    <property type="match status" value="1"/>
</dbReference>
<dbReference type="InterPro" id="IPR022211">
    <property type="entry name" value="PHBC_N"/>
</dbReference>
<evidence type="ECO:0000313" key="5">
    <source>
        <dbReference type="EMBL" id="PWF22198.1"/>
    </source>
</evidence>
<dbReference type="InterPro" id="IPR029058">
    <property type="entry name" value="AB_hydrolase_fold"/>
</dbReference>
<protein>
    <submittedName>
        <fullName evidence="5">Poly-beta-hydroxybutyrate polymerase</fullName>
    </submittedName>
</protein>
<dbReference type="SUPFAM" id="SSF53474">
    <property type="entry name" value="alpha/beta-Hydrolases"/>
    <property type="match status" value="1"/>
</dbReference>
<comment type="caution">
    <text evidence="5">The sequence shown here is derived from an EMBL/GenBank/DDBJ whole genome shotgun (WGS) entry which is preliminary data.</text>
</comment>
<feature type="domain" description="Poly-beta-hydroxybutyrate polymerase N-terminal" evidence="4">
    <location>
        <begin position="11"/>
        <end position="52"/>
    </location>
</feature>
<dbReference type="InterPro" id="IPR051321">
    <property type="entry name" value="PHA/PHB_synthase"/>
</dbReference>
<evidence type="ECO:0000259" key="4">
    <source>
        <dbReference type="Pfam" id="PF12551"/>
    </source>
</evidence>
<name>A0A2V1JVH7_9BURK</name>
<proteinExistence type="predicted"/>
<dbReference type="RefSeq" id="WP_109062436.1">
    <property type="nucleotide sequence ID" value="NZ_QETA01000005.1"/>
</dbReference>
<dbReference type="InterPro" id="IPR010941">
    <property type="entry name" value="PhaC_N"/>
</dbReference>
<gene>
    <name evidence="5" type="ORF">DD235_12520</name>
</gene>
<feature type="domain" description="Poly-beta-hydroxybutyrate polymerase N-terminal" evidence="3">
    <location>
        <begin position="92"/>
        <end position="260"/>
    </location>
</feature>
<evidence type="ECO:0000259" key="3">
    <source>
        <dbReference type="Pfam" id="PF07167"/>
    </source>
</evidence>
<accession>A0A2V1JVH7</accession>
<dbReference type="Proteomes" id="UP000245212">
    <property type="component" value="Unassembled WGS sequence"/>
</dbReference>
<evidence type="ECO:0000256" key="2">
    <source>
        <dbReference type="ARBA" id="ARBA00023315"/>
    </source>
</evidence>
<dbReference type="Pfam" id="PF12551">
    <property type="entry name" value="PHBC_N"/>
    <property type="match status" value="1"/>
</dbReference>
<dbReference type="AlphaFoldDB" id="A0A2V1JVH7"/>
<evidence type="ECO:0000256" key="1">
    <source>
        <dbReference type="ARBA" id="ARBA00022679"/>
    </source>
</evidence>
<evidence type="ECO:0000313" key="6">
    <source>
        <dbReference type="Proteomes" id="UP000245212"/>
    </source>
</evidence>
<keyword evidence="1" id="KW-0808">Transferase</keyword>
<dbReference type="GO" id="GO:0016746">
    <property type="term" value="F:acyltransferase activity"/>
    <property type="evidence" value="ECO:0007669"/>
    <property type="project" value="UniProtKB-KW"/>
</dbReference>
<sequence>MKESTTYTQGPFRQLDLASRINQARFSSSLSPEAAMLAWMDWLSHLATSPGKKLELLMAGMQNWGRFFNYLQECMTTPLGETRDCVDRPVSDRRFAAPEWQYWPFNALHQGFLLGQEWLAQATTQVWGVEKKHEDFVSFYARQWLDMFSPGNQLLTNPVVLRRTLEERGANLLRGVSNWQDDVRRLVAEESPEGTENFVPGQSVARTPGKVVFRNRLIELIQYTPTTDKVKAEPILIVPAWIMKYYILDLSEHNSMVKYLVDQGHTVFCISWKNPDEGDRHLGMDDYLDLGLGAAIDAVTTIVPKARVHATGYCLGGTLLAIAAARMARDGDDRLASLTFFAAQTDFSEPGELALFINESQISLLEAQMQQKGYLAAEQMAGAFQMLRSYDLLWSKIVNEYLLGERRPLNDLMAWNADATRMPAHMHAQYLRRLFLNNELSRGVYTVGDKPVFVSDIKVPMFAVGTVSDHVAPWRSVYKLNSLADTSEVTFLLTSGGHNAGIVSEPGRPRRSYQVHTHTHGNKALDPDTWQAQTPVTEGSWWPEWQRWLAAHSGAEVAPPSMGAPRKGYDIVCDAPGEYVLQK</sequence>
<dbReference type="Gene3D" id="3.40.50.1820">
    <property type="entry name" value="alpha/beta hydrolase"/>
    <property type="match status" value="1"/>
</dbReference>
<dbReference type="PANTHER" id="PTHR36837">
    <property type="entry name" value="POLY(3-HYDROXYALKANOATE) POLYMERASE SUBUNIT PHAC"/>
    <property type="match status" value="1"/>
</dbReference>
<organism evidence="5 6">
    <name type="scientific">Corticimicrobacter populi</name>
    <dbReference type="NCBI Taxonomy" id="2175229"/>
    <lineage>
        <taxon>Bacteria</taxon>
        <taxon>Pseudomonadati</taxon>
        <taxon>Pseudomonadota</taxon>
        <taxon>Betaproteobacteria</taxon>
        <taxon>Burkholderiales</taxon>
        <taxon>Alcaligenaceae</taxon>
        <taxon>Corticimicrobacter</taxon>
    </lineage>
</organism>
<dbReference type="EMBL" id="QETA01000005">
    <property type="protein sequence ID" value="PWF22198.1"/>
    <property type="molecule type" value="Genomic_DNA"/>
</dbReference>